<dbReference type="Gene3D" id="1.10.287.1490">
    <property type="match status" value="1"/>
</dbReference>
<feature type="compositionally biased region" description="Basic and acidic residues" evidence="2">
    <location>
        <begin position="1044"/>
        <end position="1053"/>
    </location>
</feature>
<accession>A0A5C5WTI6</accession>
<feature type="region of interest" description="Disordered" evidence="2">
    <location>
        <begin position="106"/>
        <end position="129"/>
    </location>
</feature>
<feature type="transmembrane region" description="Helical" evidence="3">
    <location>
        <begin position="1241"/>
        <end position="1259"/>
    </location>
</feature>
<feature type="region of interest" description="Disordered" evidence="2">
    <location>
        <begin position="768"/>
        <end position="1024"/>
    </location>
</feature>
<feature type="domain" description="YscD cytoplasmic" evidence="4">
    <location>
        <begin position="23"/>
        <end position="97"/>
    </location>
</feature>
<feature type="compositionally biased region" description="Acidic residues" evidence="2">
    <location>
        <begin position="552"/>
        <end position="561"/>
    </location>
</feature>
<dbReference type="InterPro" id="IPR032030">
    <property type="entry name" value="YscD_cytoplasmic_dom"/>
</dbReference>
<dbReference type="EMBL" id="SJPI01000001">
    <property type="protein sequence ID" value="TWT53986.1"/>
    <property type="molecule type" value="Genomic_DNA"/>
</dbReference>
<evidence type="ECO:0000313" key="5">
    <source>
        <dbReference type="EMBL" id="TWT53986.1"/>
    </source>
</evidence>
<gene>
    <name evidence="5" type="ORF">Pla22_16200</name>
</gene>
<protein>
    <recommendedName>
        <fullName evidence="4">YscD cytoplasmic domain-containing protein</fullName>
    </recommendedName>
</protein>
<dbReference type="CDD" id="cd00060">
    <property type="entry name" value="FHA"/>
    <property type="match status" value="1"/>
</dbReference>
<sequence>MSGPRVDAIEFRVSRAGSSIRRLRLTGNRYTFGSAEGCSIRLNDSDLRPMHAVLIREEARVVVRAYSVPIEVNGESTTESSLVVGDRLRLGEYEFELISVPVRDMTAGEASRQTSRPTDESRLENRHFDQRFANTKPRFSSAKSFDYPTDPSSTSEFDETAWRQRLRREIDQWRAKHVECDEREQRIDEREAHLRGRESELWSRAENLYRREAQLQSQESAVYQLHDEYAQRQQELMRLRDEARSQQEKFRKRESEFAKQEFEYQRQLESAATQLAQSHTQAEAATEAVRKIRQQFDALNEQIEALSIQQSELKDHENHQREQHQQLRLELESQRDNAIDAQAESEARRREADARVEEMSAELEMLKLTQGELSDAEREEIAVRERTIEELREQIQTLQCTVDSAESESSRLRANYQEALESVSQLESLVAQSNERGDRDRDAWALEADSLRSEIERLSDDLSRTSEEIRELREANQTLTSRLEKVQQQRDDAVEDLKTRPSKEQLDLLQEELDAAHAAVEALQQEWKAPDADPTDQARSSSEWTVSRFADVDNDDRDDSSESGSLAMSSFAESRLDKYAATNTTEMGNEEASVADEAAMPNSSSMLESDNEVLDVADSESESNSLAIVEPEQPSESTLPDAVDEAADEDMNPWTDTSSEVNSVSESVEDDDAVWPTYEISQVDDEVETPDSSASLESPPSIWNPEPLETAGELASDEVVSNELASDEVIGNEITSDDANGFEASGSALEDASEDEVLSSEAVVFDGQPIAEFHPSDADVSDADVPVGESSSPWGDADPWAEEPSSEEMSVQVDDVAGDRVQSSDSMVSGEQSWTGEAVGPELSDANNAEADSSMHDESDDSSELAAGSLASMLIADIESDPTSETNHETNEGESYSGMLGSADSVSENTLSDDDVSSEQDIESSYMGTQVWQEASQEFETPLADSSSSEASDSDSSSSFSAASIVESDEDRDSSQTYAWDRELEEESSSEVVDPGNPWGMAFDEDDAEQPSVAVAPSTDDEPISSVADAMDEVEATSFMSQETMHDVEEQFAHESNSVDSSVSEGELPEPMQSSEMNNVVDAKPSEASSSSAETVAAGDVADDDDDSIEAYMNRLLRRVQGTSSDDKSKPAESLSLSTNPVSLSAESSVPSESLSESIAIPEPVDPNAPLVPRSHAPERNSNLSAMRDLANQSARSAISRSARIQTRNIQIAGIVNFAVAGIAMIFGIGALAMLSGKLPLFILVIAIVVAAISIRDGLRNLSEARQRLSTSKAAVADEVAEGVQEHEEAETKLPE</sequence>
<feature type="region of interest" description="Disordered" evidence="2">
    <location>
        <begin position="521"/>
        <end position="708"/>
    </location>
</feature>
<comment type="caution">
    <text evidence="5">The sequence shown here is derived from an EMBL/GenBank/DDBJ whole genome shotgun (WGS) entry which is preliminary data.</text>
</comment>
<keyword evidence="3" id="KW-0812">Transmembrane</keyword>
<feature type="compositionally biased region" description="Basic and acidic residues" evidence="2">
    <location>
        <begin position="117"/>
        <end position="129"/>
    </location>
</feature>
<evidence type="ECO:0000256" key="3">
    <source>
        <dbReference type="SAM" id="Phobius"/>
    </source>
</evidence>
<dbReference type="RefSeq" id="WP_165440556.1">
    <property type="nucleotide sequence ID" value="NZ_SJPI01000001.1"/>
</dbReference>
<evidence type="ECO:0000259" key="4">
    <source>
        <dbReference type="Pfam" id="PF16697"/>
    </source>
</evidence>
<keyword evidence="6" id="KW-1185">Reference proteome</keyword>
<feature type="region of interest" description="Disordered" evidence="2">
    <location>
        <begin position="733"/>
        <end position="753"/>
    </location>
</feature>
<feature type="compositionally biased region" description="Low complexity" evidence="2">
    <location>
        <begin position="1141"/>
        <end position="1158"/>
    </location>
</feature>
<keyword evidence="3" id="KW-0472">Membrane</keyword>
<evidence type="ECO:0000313" key="6">
    <source>
        <dbReference type="Proteomes" id="UP000316598"/>
    </source>
</evidence>
<feature type="compositionally biased region" description="Polar residues" evidence="2">
    <location>
        <begin position="821"/>
        <end position="835"/>
    </location>
</feature>
<dbReference type="Proteomes" id="UP000316598">
    <property type="component" value="Unassembled WGS sequence"/>
</dbReference>
<feature type="compositionally biased region" description="Low complexity" evidence="2">
    <location>
        <begin position="944"/>
        <end position="966"/>
    </location>
</feature>
<feature type="region of interest" description="Disordered" evidence="2">
    <location>
        <begin position="1043"/>
        <end position="1106"/>
    </location>
</feature>
<feature type="compositionally biased region" description="Polar residues" evidence="2">
    <location>
        <begin position="926"/>
        <end position="939"/>
    </location>
</feature>
<feature type="compositionally biased region" description="Polar residues" evidence="2">
    <location>
        <begin position="1054"/>
        <end position="1064"/>
    </location>
</feature>
<feature type="compositionally biased region" description="Low complexity" evidence="2">
    <location>
        <begin position="1086"/>
        <end position="1100"/>
    </location>
</feature>
<feature type="transmembrane region" description="Helical" evidence="3">
    <location>
        <begin position="1210"/>
        <end position="1235"/>
    </location>
</feature>
<feature type="compositionally biased region" description="Acidic residues" evidence="2">
    <location>
        <begin position="609"/>
        <end position="621"/>
    </location>
</feature>
<dbReference type="SUPFAM" id="SSF49879">
    <property type="entry name" value="SMAD/FHA domain"/>
    <property type="match status" value="1"/>
</dbReference>
<dbReference type="Pfam" id="PF16697">
    <property type="entry name" value="Yop-YscD_cpl"/>
    <property type="match status" value="1"/>
</dbReference>
<proteinExistence type="predicted"/>
<organism evidence="5 6">
    <name type="scientific">Rubripirellula amarantea</name>
    <dbReference type="NCBI Taxonomy" id="2527999"/>
    <lineage>
        <taxon>Bacteria</taxon>
        <taxon>Pseudomonadati</taxon>
        <taxon>Planctomycetota</taxon>
        <taxon>Planctomycetia</taxon>
        <taxon>Pirellulales</taxon>
        <taxon>Pirellulaceae</taxon>
        <taxon>Rubripirellula</taxon>
    </lineage>
</organism>
<evidence type="ECO:0000256" key="1">
    <source>
        <dbReference type="SAM" id="Coils"/>
    </source>
</evidence>
<dbReference type="Gene3D" id="2.60.200.20">
    <property type="match status" value="1"/>
</dbReference>
<feature type="compositionally biased region" description="Acidic residues" evidence="2">
    <location>
        <begin position="911"/>
        <end position="922"/>
    </location>
</feature>
<reference evidence="5 6" key="1">
    <citation type="submission" date="2019-02" db="EMBL/GenBank/DDBJ databases">
        <title>Deep-cultivation of Planctomycetes and their phenomic and genomic characterization uncovers novel biology.</title>
        <authorList>
            <person name="Wiegand S."/>
            <person name="Jogler M."/>
            <person name="Boedeker C."/>
            <person name="Pinto D."/>
            <person name="Vollmers J."/>
            <person name="Rivas-Marin E."/>
            <person name="Kohn T."/>
            <person name="Peeters S.H."/>
            <person name="Heuer A."/>
            <person name="Rast P."/>
            <person name="Oberbeckmann S."/>
            <person name="Bunk B."/>
            <person name="Jeske O."/>
            <person name="Meyerdierks A."/>
            <person name="Storesund J.E."/>
            <person name="Kallscheuer N."/>
            <person name="Luecker S."/>
            <person name="Lage O.M."/>
            <person name="Pohl T."/>
            <person name="Merkel B.J."/>
            <person name="Hornburger P."/>
            <person name="Mueller R.-W."/>
            <person name="Bruemmer F."/>
            <person name="Labrenz M."/>
            <person name="Spormann A.M."/>
            <person name="Op Den Camp H."/>
            <person name="Overmann J."/>
            <person name="Amann R."/>
            <person name="Jetten M.S.M."/>
            <person name="Mascher T."/>
            <person name="Medema M.H."/>
            <person name="Devos D.P."/>
            <person name="Kaster A.-K."/>
            <person name="Ovreas L."/>
            <person name="Rohde M."/>
            <person name="Galperin M.Y."/>
            <person name="Jogler C."/>
        </authorList>
    </citation>
    <scope>NUCLEOTIDE SEQUENCE [LARGE SCALE GENOMIC DNA]</scope>
    <source>
        <strain evidence="5 6">Pla22</strain>
    </source>
</reference>
<keyword evidence="3" id="KW-1133">Transmembrane helix</keyword>
<evidence type="ECO:0000256" key="2">
    <source>
        <dbReference type="SAM" id="MobiDB-lite"/>
    </source>
</evidence>
<feature type="compositionally biased region" description="Acidic residues" evidence="2">
    <location>
        <begin position="642"/>
        <end position="651"/>
    </location>
</feature>
<name>A0A5C5WTI6_9BACT</name>
<feature type="region of interest" description="Disordered" evidence="2">
    <location>
        <begin position="1120"/>
        <end position="1183"/>
    </location>
</feature>
<feature type="coiled-coil region" evidence="1">
    <location>
        <begin position="226"/>
        <end position="256"/>
    </location>
</feature>
<keyword evidence="1" id="KW-0175">Coiled coil</keyword>
<dbReference type="InterPro" id="IPR008984">
    <property type="entry name" value="SMAD_FHA_dom_sf"/>
</dbReference>